<protein>
    <submittedName>
        <fullName evidence="1">Uncharacterized protein</fullName>
    </submittedName>
</protein>
<proteinExistence type="predicted"/>
<gene>
    <name evidence="1" type="ORF">MU0053_002288</name>
</gene>
<accession>A0ABM9LQ26</accession>
<evidence type="ECO:0000313" key="2">
    <source>
        <dbReference type="Proteomes" id="UP001190465"/>
    </source>
</evidence>
<sequence length="179" mass="19569">MSYRLEVITTSVADAVRYAGGLMFDRGRAGWRVSVITEDAAQSRALTVLGARLQLPGQLDDVLYKPDRLARTLLMPVDELTEDRHLAAVNYGDEPCAQLLFWGADGSESAAARHLVRHDLSPAARSFKTHALRCAGLDTEVKRSELFWVDDPLASARFGDLRMSDVSAGGDRAPARTPT</sequence>
<dbReference type="Proteomes" id="UP001190465">
    <property type="component" value="Chromosome"/>
</dbReference>
<dbReference type="RefSeq" id="WP_308482427.1">
    <property type="nucleotide sequence ID" value="NZ_OY726397.1"/>
</dbReference>
<evidence type="ECO:0000313" key="1">
    <source>
        <dbReference type="EMBL" id="CAJ1502846.1"/>
    </source>
</evidence>
<keyword evidence="2" id="KW-1185">Reference proteome</keyword>
<dbReference type="EMBL" id="OY726397">
    <property type="protein sequence ID" value="CAJ1502846.1"/>
    <property type="molecule type" value="Genomic_DNA"/>
</dbReference>
<organism evidence="1 2">
    <name type="scientific">[Mycobacterium] burgundiense</name>
    <dbReference type="NCBI Taxonomy" id="3064286"/>
    <lineage>
        <taxon>Bacteria</taxon>
        <taxon>Bacillati</taxon>
        <taxon>Actinomycetota</taxon>
        <taxon>Actinomycetes</taxon>
        <taxon>Mycobacteriales</taxon>
        <taxon>Mycobacteriaceae</taxon>
        <taxon>Mycolicibacterium</taxon>
    </lineage>
</organism>
<name>A0ABM9LQ26_9MYCO</name>
<reference evidence="1 2" key="1">
    <citation type="submission" date="2023-08" db="EMBL/GenBank/DDBJ databases">
        <authorList>
            <person name="Folkvardsen B D."/>
            <person name="Norman A."/>
        </authorList>
    </citation>
    <scope>NUCLEOTIDE SEQUENCE [LARGE SCALE GENOMIC DNA]</scope>
    <source>
        <strain evidence="1 2">Mu0053</strain>
    </source>
</reference>